<evidence type="ECO:0000313" key="3">
    <source>
        <dbReference type="Proteomes" id="UP001321473"/>
    </source>
</evidence>
<organism evidence="2 3">
    <name type="scientific">Amblyomma americanum</name>
    <name type="common">Lone star tick</name>
    <dbReference type="NCBI Taxonomy" id="6943"/>
    <lineage>
        <taxon>Eukaryota</taxon>
        <taxon>Metazoa</taxon>
        <taxon>Ecdysozoa</taxon>
        <taxon>Arthropoda</taxon>
        <taxon>Chelicerata</taxon>
        <taxon>Arachnida</taxon>
        <taxon>Acari</taxon>
        <taxon>Parasitiformes</taxon>
        <taxon>Ixodida</taxon>
        <taxon>Ixodoidea</taxon>
        <taxon>Ixodidae</taxon>
        <taxon>Amblyomminae</taxon>
        <taxon>Amblyomma</taxon>
    </lineage>
</organism>
<feature type="non-terminal residue" evidence="2">
    <location>
        <position position="62"/>
    </location>
</feature>
<feature type="compositionally biased region" description="Polar residues" evidence="1">
    <location>
        <begin position="23"/>
        <end position="33"/>
    </location>
</feature>
<dbReference type="AlphaFoldDB" id="A0AAQ4FRD3"/>
<keyword evidence="3" id="KW-1185">Reference proteome</keyword>
<sequence>MALTMATASCKDGRGPSSKGVRVSTTKGSSSAPTAAGEEMKLARWVPSSRERLQEAEEKVFS</sequence>
<reference evidence="2 3" key="1">
    <citation type="journal article" date="2023" name="Arcadia Sci">
        <title>De novo assembly of a long-read Amblyomma americanum tick genome.</title>
        <authorList>
            <person name="Chou S."/>
            <person name="Poskanzer K.E."/>
            <person name="Rollins M."/>
            <person name="Thuy-Boun P.S."/>
        </authorList>
    </citation>
    <scope>NUCLEOTIDE SEQUENCE [LARGE SCALE GENOMIC DNA]</scope>
    <source>
        <strain evidence="2">F_SG_1</strain>
        <tissue evidence="2">Salivary glands</tissue>
    </source>
</reference>
<dbReference type="Proteomes" id="UP001321473">
    <property type="component" value="Unassembled WGS sequence"/>
</dbReference>
<proteinExistence type="predicted"/>
<comment type="caution">
    <text evidence="2">The sequence shown here is derived from an EMBL/GenBank/DDBJ whole genome shotgun (WGS) entry which is preliminary data.</text>
</comment>
<evidence type="ECO:0000256" key="1">
    <source>
        <dbReference type="SAM" id="MobiDB-lite"/>
    </source>
</evidence>
<dbReference type="EMBL" id="JARKHS020000159">
    <property type="protein sequence ID" value="KAK8789095.1"/>
    <property type="molecule type" value="Genomic_DNA"/>
</dbReference>
<gene>
    <name evidence="2" type="ORF">V5799_021129</name>
</gene>
<protein>
    <submittedName>
        <fullName evidence="2">Uncharacterized protein</fullName>
    </submittedName>
</protein>
<feature type="compositionally biased region" description="Basic and acidic residues" evidence="1">
    <location>
        <begin position="49"/>
        <end position="62"/>
    </location>
</feature>
<accession>A0AAQ4FRD3</accession>
<evidence type="ECO:0000313" key="2">
    <source>
        <dbReference type="EMBL" id="KAK8789095.1"/>
    </source>
</evidence>
<name>A0AAQ4FRD3_AMBAM</name>
<feature type="region of interest" description="Disordered" evidence="1">
    <location>
        <begin position="1"/>
        <end position="62"/>
    </location>
</feature>